<feature type="region of interest" description="Disordered" evidence="1">
    <location>
        <begin position="415"/>
        <end position="442"/>
    </location>
</feature>
<evidence type="ECO:0000313" key="5">
    <source>
        <dbReference type="Proteomes" id="UP000199373"/>
    </source>
</evidence>
<dbReference type="Gene3D" id="1.10.510.10">
    <property type="entry name" value="Transferase(Phosphotransferase) domain 1"/>
    <property type="match status" value="1"/>
</dbReference>
<organism evidence="4 5">
    <name type="scientific">Prevotella aff. ruminicola Tc2-24</name>
    <dbReference type="NCBI Taxonomy" id="81582"/>
    <lineage>
        <taxon>Bacteria</taxon>
        <taxon>Pseudomonadati</taxon>
        <taxon>Bacteroidota</taxon>
        <taxon>Bacteroidia</taxon>
        <taxon>Bacteroidales</taxon>
        <taxon>Prevotellaceae</taxon>
        <taxon>Prevotella</taxon>
    </lineage>
</organism>
<dbReference type="SUPFAM" id="SSF56112">
    <property type="entry name" value="Protein kinase-like (PK-like)"/>
    <property type="match status" value="1"/>
</dbReference>
<keyword evidence="2" id="KW-1133">Transmembrane helix</keyword>
<evidence type="ECO:0000256" key="2">
    <source>
        <dbReference type="SAM" id="Phobius"/>
    </source>
</evidence>
<dbReference type="GO" id="GO:0005524">
    <property type="term" value="F:ATP binding"/>
    <property type="evidence" value="ECO:0007669"/>
    <property type="project" value="InterPro"/>
</dbReference>
<feature type="transmembrane region" description="Helical" evidence="2">
    <location>
        <begin position="247"/>
        <end position="267"/>
    </location>
</feature>
<dbReference type="GO" id="GO:0004672">
    <property type="term" value="F:protein kinase activity"/>
    <property type="evidence" value="ECO:0007669"/>
    <property type="project" value="InterPro"/>
</dbReference>
<dbReference type="PROSITE" id="PS50011">
    <property type="entry name" value="PROTEIN_KINASE_DOM"/>
    <property type="match status" value="1"/>
</dbReference>
<dbReference type="Proteomes" id="UP000199373">
    <property type="component" value="Unassembled WGS sequence"/>
</dbReference>
<keyword evidence="4" id="KW-0808">Transferase</keyword>
<reference evidence="4 5" key="1">
    <citation type="submission" date="2016-10" db="EMBL/GenBank/DDBJ databases">
        <authorList>
            <person name="de Groot N.N."/>
        </authorList>
    </citation>
    <scope>NUCLEOTIDE SEQUENCE [LARGE SCALE GENOMIC DNA]</scope>
    <source>
        <strain evidence="4 5">TC2-24</strain>
    </source>
</reference>
<keyword evidence="2" id="KW-0472">Membrane</keyword>
<name>A0A1I0M0H3_9BACT</name>
<keyword evidence="2" id="KW-0812">Transmembrane</keyword>
<keyword evidence="4" id="KW-0418">Kinase</keyword>
<dbReference type="InterPro" id="IPR011009">
    <property type="entry name" value="Kinase-like_dom_sf"/>
</dbReference>
<dbReference type="EMBL" id="FOIQ01000001">
    <property type="protein sequence ID" value="SEV81935.1"/>
    <property type="molecule type" value="Genomic_DNA"/>
</dbReference>
<feature type="domain" description="Protein kinase" evidence="3">
    <location>
        <begin position="1"/>
        <end position="237"/>
    </location>
</feature>
<accession>A0A1I0M0H3</accession>
<evidence type="ECO:0000313" key="4">
    <source>
        <dbReference type="EMBL" id="SEV81935.1"/>
    </source>
</evidence>
<dbReference type="RefSeq" id="WP_091914135.1">
    <property type="nucleotide sequence ID" value="NZ_FOIQ01000001.1"/>
</dbReference>
<proteinExistence type="predicted"/>
<keyword evidence="5" id="KW-1185">Reference proteome</keyword>
<evidence type="ECO:0000259" key="3">
    <source>
        <dbReference type="PROSITE" id="PS50011"/>
    </source>
</evidence>
<dbReference type="AlphaFoldDB" id="A0A1I0M0H3"/>
<protein>
    <submittedName>
        <fullName evidence="4">Protein kinase domain-containing protein</fullName>
    </submittedName>
</protein>
<sequence length="442" mass="49593">MNFEELLNTRDIRKTTKVRLPYGYFYKRLIDGKYSNFVEFHDDVADNIAFSSCVKRECEAVEKIAHAGQLRFTPNVGEGGIYAIAVEVGHFITMEQLLNEEPSVVARKDFISGTLRDLFDLTALLHEQEIYHVCYAPSNILVRKKDQQVCLLCHGSFYQRLDQDVLYDGVEDYVAPEVFEGGAIDARTDVYSLGKFIAWLYESSGLPMELKGVVEKATAEDPEKRYATVEAMRHAINARRNMRRSGVMAAVALTVALIIVGLFFYLLPSPDPVEYVQPVDEPIPDEMLEEDMEALLGIGADADSAALAGIVVKEQLKNDSLGYSEGKMREYNAKAEAIFRKQFSKAADAIISSVYTPSNMSGSANAFAAKNSWMTEELAKKQKELMELSGLSSEHTQRVASEIIEQITQKKREALDKDYMGIKKQKDEQESSARRVPGDNKK</sequence>
<gene>
    <name evidence="4" type="ORF">SAMN04487850_0185</name>
</gene>
<evidence type="ECO:0000256" key="1">
    <source>
        <dbReference type="SAM" id="MobiDB-lite"/>
    </source>
</evidence>
<dbReference type="InterPro" id="IPR000719">
    <property type="entry name" value="Prot_kinase_dom"/>
</dbReference>